<evidence type="ECO:0000256" key="1">
    <source>
        <dbReference type="SAM" id="MobiDB-lite"/>
    </source>
</evidence>
<dbReference type="GeneID" id="30982249"/>
<evidence type="ECO:0000313" key="3">
    <source>
        <dbReference type="Proteomes" id="UP000094285"/>
    </source>
</evidence>
<dbReference type="AlphaFoldDB" id="A0A1E4SC48"/>
<sequence>MPIFKTRHNDTRHGSQTPSGDSRWPPKTGYCSLQQPDCMPPLGCSRLLLLLRATPWRN</sequence>
<reference evidence="3" key="1">
    <citation type="submission" date="2016-05" db="EMBL/GenBank/DDBJ databases">
        <title>Comparative genomics of biotechnologically important yeasts.</title>
        <authorList>
            <consortium name="DOE Joint Genome Institute"/>
            <person name="Riley R."/>
            <person name="Haridas S."/>
            <person name="Wolfe K.H."/>
            <person name="Lopes M.R."/>
            <person name="Hittinger C.T."/>
            <person name="Goker M."/>
            <person name="Salamov A."/>
            <person name="Wisecaver J."/>
            <person name="Long T.M."/>
            <person name="Aerts A.L."/>
            <person name="Barry K."/>
            <person name="Choi C."/>
            <person name="Clum A."/>
            <person name="Coughlan A.Y."/>
            <person name="Deshpande S."/>
            <person name="Douglass A.P."/>
            <person name="Hanson S.J."/>
            <person name="Klenk H.-P."/>
            <person name="Labutti K."/>
            <person name="Lapidus A."/>
            <person name="Lindquist E."/>
            <person name="Lipzen A."/>
            <person name="Meier-Kolthoff J.P."/>
            <person name="Ohm R.A."/>
            <person name="Otillar R.P."/>
            <person name="Pangilinan J."/>
            <person name="Peng Y."/>
            <person name="Rokas A."/>
            <person name="Rosa C.A."/>
            <person name="Scheuner C."/>
            <person name="Sibirny A.A."/>
            <person name="Slot J.C."/>
            <person name="Stielow J.B."/>
            <person name="Sun H."/>
            <person name="Kurtzman C.P."/>
            <person name="Blackwell M."/>
            <person name="Grigoriev I.V."/>
            <person name="Jeffries T.W."/>
        </authorList>
    </citation>
    <scope>NUCLEOTIDE SEQUENCE [LARGE SCALE GENOMIC DNA]</scope>
    <source>
        <strain evidence="3">NRRL Y-17324</strain>
    </source>
</reference>
<evidence type="ECO:0000313" key="2">
    <source>
        <dbReference type="EMBL" id="ODV77069.1"/>
    </source>
</evidence>
<organism evidence="2 3">
    <name type="scientific">Suhomyces tanzawaensis NRRL Y-17324</name>
    <dbReference type="NCBI Taxonomy" id="984487"/>
    <lineage>
        <taxon>Eukaryota</taxon>
        <taxon>Fungi</taxon>
        <taxon>Dikarya</taxon>
        <taxon>Ascomycota</taxon>
        <taxon>Saccharomycotina</taxon>
        <taxon>Pichiomycetes</taxon>
        <taxon>Debaryomycetaceae</taxon>
        <taxon>Suhomyces</taxon>
    </lineage>
</organism>
<keyword evidence="3" id="KW-1185">Reference proteome</keyword>
<dbReference type="EMBL" id="KV453916">
    <property type="protein sequence ID" value="ODV77069.1"/>
    <property type="molecule type" value="Genomic_DNA"/>
</dbReference>
<feature type="region of interest" description="Disordered" evidence="1">
    <location>
        <begin position="1"/>
        <end position="27"/>
    </location>
</feature>
<dbReference type="Proteomes" id="UP000094285">
    <property type="component" value="Unassembled WGS sequence"/>
</dbReference>
<proteinExistence type="predicted"/>
<name>A0A1E4SC48_9ASCO</name>
<dbReference type="RefSeq" id="XP_020062191.1">
    <property type="nucleotide sequence ID" value="XM_020208112.1"/>
</dbReference>
<accession>A0A1E4SC48</accession>
<protein>
    <submittedName>
        <fullName evidence="2">Uncharacterized protein</fullName>
    </submittedName>
</protein>
<gene>
    <name evidence="2" type="ORF">CANTADRAFT_27460</name>
</gene>